<dbReference type="SUPFAM" id="SSF57424">
    <property type="entry name" value="LDL receptor-like module"/>
    <property type="match status" value="1"/>
</dbReference>
<evidence type="ECO:0000313" key="8">
    <source>
        <dbReference type="Proteomes" id="UP000288716"/>
    </source>
</evidence>
<gene>
    <name evidence="7" type="ORF">B4U80_08311</name>
</gene>
<dbReference type="InterPro" id="IPR002172">
    <property type="entry name" value="LDrepeatLR_classA_rpt"/>
</dbReference>
<evidence type="ECO:0000256" key="1">
    <source>
        <dbReference type="ARBA" id="ARBA00022737"/>
    </source>
</evidence>
<dbReference type="AlphaFoldDB" id="A0A443SFY8"/>
<dbReference type="Pfam" id="PF00431">
    <property type="entry name" value="CUB"/>
    <property type="match status" value="2"/>
</dbReference>
<keyword evidence="2 3" id="KW-1015">Disulfide bond</keyword>
<dbReference type="EMBL" id="NCKV01002762">
    <property type="protein sequence ID" value="RWS26431.1"/>
    <property type="molecule type" value="Genomic_DNA"/>
</dbReference>
<dbReference type="SMART" id="SM00042">
    <property type="entry name" value="CUB"/>
    <property type="match status" value="2"/>
</dbReference>
<keyword evidence="5" id="KW-1133">Transmembrane helix</keyword>
<dbReference type="SUPFAM" id="SSF49854">
    <property type="entry name" value="Spermadhesin, CUB domain"/>
    <property type="match status" value="2"/>
</dbReference>
<proteinExistence type="predicted"/>
<evidence type="ECO:0000259" key="6">
    <source>
        <dbReference type="PROSITE" id="PS01180"/>
    </source>
</evidence>
<feature type="transmembrane region" description="Helical" evidence="5">
    <location>
        <begin position="302"/>
        <end position="325"/>
    </location>
</feature>
<dbReference type="FunFam" id="2.60.120.290:FF:000013">
    <property type="entry name" value="Membrane frizzled-related protein"/>
    <property type="match status" value="1"/>
</dbReference>
<dbReference type="InterPro" id="IPR035914">
    <property type="entry name" value="Sperma_CUB_dom_sf"/>
</dbReference>
<accession>A0A443SFY8</accession>
<dbReference type="PANTHER" id="PTHR24251:SF28">
    <property type="entry name" value="NEUROPILIN AND TOLLOID-LIKE, ISOFORM B"/>
    <property type="match status" value="1"/>
</dbReference>
<keyword evidence="5" id="KW-0812">Transmembrane</keyword>
<feature type="region of interest" description="Disordered" evidence="4">
    <location>
        <begin position="448"/>
        <end position="518"/>
    </location>
</feature>
<dbReference type="PROSITE" id="PS50068">
    <property type="entry name" value="LDLRA_2"/>
    <property type="match status" value="1"/>
</dbReference>
<feature type="domain" description="CUB" evidence="6">
    <location>
        <begin position="128"/>
        <end position="246"/>
    </location>
</feature>
<dbReference type="CDD" id="cd00112">
    <property type="entry name" value="LDLa"/>
    <property type="match status" value="1"/>
</dbReference>
<keyword evidence="1" id="KW-0677">Repeat</keyword>
<evidence type="ECO:0000313" key="7">
    <source>
        <dbReference type="EMBL" id="RWS26431.1"/>
    </source>
</evidence>
<feature type="compositionally biased region" description="Pro residues" evidence="4">
    <location>
        <begin position="458"/>
        <end position="467"/>
    </location>
</feature>
<comment type="caution">
    <text evidence="7">The sequence shown here is derived from an EMBL/GenBank/DDBJ whole genome shotgun (WGS) entry which is preliminary data.</text>
</comment>
<dbReference type="InterPro" id="IPR036055">
    <property type="entry name" value="LDL_receptor-like_sf"/>
</dbReference>
<comment type="caution">
    <text evidence="3">Lacks conserved residue(s) required for the propagation of feature annotation.</text>
</comment>
<feature type="disulfide bond" evidence="3">
    <location>
        <begin position="258"/>
        <end position="276"/>
    </location>
</feature>
<evidence type="ECO:0000256" key="3">
    <source>
        <dbReference type="PROSITE-ProRule" id="PRU00124"/>
    </source>
</evidence>
<keyword evidence="5" id="KW-0472">Membrane</keyword>
<dbReference type="VEuPathDB" id="VectorBase:LDEU005609"/>
<dbReference type="CDD" id="cd00041">
    <property type="entry name" value="CUB"/>
    <property type="match status" value="2"/>
</dbReference>
<dbReference type="InterPro" id="IPR000859">
    <property type="entry name" value="CUB_dom"/>
</dbReference>
<dbReference type="PROSITE" id="PS01180">
    <property type="entry name" value="CUB"/>
    <property type="match status" value="2"/>
</dbReference>
<dbReference type="InterPro" id="IPR023415">
    <property type="entry name" value="LDLR_class-A_CS"/>
</dbReference>
<name>A0A443SFY8_9ACAR</name>
<dbReference type="OrthoDB" id="9971251at2759"/>
<dbReference type="SMART" id="SM00192">
    <property type="entry name" value="LDLa"/>
    <property type="match status" value="1"/>
</dbReference>
<keyword evidence="8" id="KW-1185">Reference proteome</keyword>
<organism evidence="7 8">
    <name type="scientific">Leptotrombidium deliense</name>
    <dbReference type="NCBI Taxonomy" id="299467"/>
    <lineage>
        <taxon>Eukaryota</taxon>
        <taxon>Metazoa</taxon>
        <taxon>Ecdysozoa</taxon>
        <taxon>Arthropoda</taxon>
        <taxon>Chelicerata</taxon>
        <taxon>Arachnida</taxon>
        <taxon>Acari</taxon>
        <taxon>Acariformes</taxon>
        <taxon>Trombidiformes</taxon>
        <taxon>Prostigmata</taxon>
        <taxon>Anystina</taxon>
        <taxon>Parasitengona</taxon>
        <taxon>Trombiculoidea</taxon>
        <taxon>Trombiculidae</taxon>
        <taxon>Leptotrombidium</taxon>
    </lineage>
</organism>
<evidence type="ECO:0000256" key="4">
    <source>
        <dbReference type="SAM" id="MobiDB-lite"/>
    </source>
</evidence>
<feature type="compositionally biased region" description="Basic and acidic residues" evidence="4">
    <location>
        <begin position="509"/>
        <end position="518"/>
    </location>
</feature>
<evidence type="ECO:0000256" key="5">
    <source>
        <dbReference type="SAM" id="Phobius"/>
    </source>
</evidence>
<dbReference type="Gene3D" id="2.60.120.290">
    <property type="entry name" value="Spermadhesin, CUB domain"/>
    <property type="match status" value="2"/>
</dbReference>
<dbReference type="Proteomes" id="UP000288716">
    <property type="component" value="Unassembled WGS sequence"/>
</dbReference>
<reference evidence="7 8" key="1">
    <citation type="journal article" date="2018" name="Gigascience">
        <title>Genomes of trombidid mites reveal novel predicted allergens and laterally-transferred genes associated with secondary metabolism.</title>
        <authorList>
            <person name="Dong X."/>
            <person name="Chaisiri K."/>
            <person name="Xia D."/>
            <person name="Armstrong S.D."/>
            <person name="Fang Y."/>
            <person name="Donnelly M.J."/>
            <person name="Kadowaki T."/>
            <person name="McGarry J.W."/>
            <person name="Darby A.C."/>
            <person name="Makepeace B.L."/>
        </authorList>
    </citation>
    <scope>NUCLEOTIDE SEQUENCE [LARGE SCALE GENOMIC DNA]</scope>
    <source>
        <strain evidence="7">UoL-UT</strain>
    </source>
</reference>
<dbReference type="PANTHER" id="PTHR24251">
    <property type="entry name" value="OVOCHYMASE-RELATED"/>
    <property type="match status" value="1"/>
</dbReference>
<protein>
    <submittedName>
        <fullName evidence="7">Neuropilin and tolloid-like protein 1</fullName>
    </submittedName>
</protein>
<dbReference type="PROSITE" id="PS01209">
    <property type="entry name" value="LDLRA_1"/>
    <property type="match status" value="1"/>
</dbReference>
<dbReference type="Gene3D" id="4.10.400.10">
    <property type="entry name" value="Low-density Lipoprotein Receptor"/>
    <property type="match status" value="1"/>
</dbReference>
<feature type="domain" description="CUB" evidence="6">
    <location>
        <begin position="3"/>
        <end position="115"/>
    </location>
</feature>
<evidence type="ECO:0000256" key="2">
    <source>
        <dbReference type="ARBA" id="ARBA00023157"/>
    </source>
</evidence>
<sequence>MDCFNFSTGDEKTGEFYSPNYPNNYPNSSDCAKLISGKRIKLEFRDHFDLEESPTCEYDKLEIRDGRYGYDKVLATLCGHNFPPEIYSSDRYLWLRFKSDASIEYAGFKAIYKWDSLPEPTKPEPKDCHFYRVGHSGKLVETDVHPEIKAYSRDYFRPLDCIWNITVSPHLKMYINFLNYELAKPNDCDSNYFDIYENVLSEDTRKMQFCGTSTEPYKSDGNIVNIRLHAKHTALDFKFQILFTAFRETVNKDDEFDCDDGTCIHKTLKCDGYDNCKYRYDEDKATTCHIGKKVLSLTSEHMIVILIVFFALVIGMCASIVVSCWGKIQERRQRELEYRSRNLSRDGSMEQGLDRTITSTSLNRSLEIGFPVKGATIFTRGPQKNNNGIIDCQDEDNNSCYVPDVTLNYYRKQPNGDPSSIIDEKYIQETNQINDLISPDCPYYHQHRESIRSGSESPIPPPPPPPILSHLRARAAQRASTLPLDVSELDSPSPIDNHHGQMMPSEAQMQHHPDCAQH</sequence>